<evidence type="ECO:0000313" key="8">
    <source>
        <dbReference type="Proteomes" id="UP001201980"/>
    </source>
</evidence>
<name>A0AAD5RSS9_9PEZI</name>
<feature type="transmembrane region" description="Helical" evidence="6">
    <location>
        <begin position="342"/>
        <end position="361"/>
    </location>
</feature>
<evidence type="ECO:0000313" key="7">
    <source>
        <dbReference type="EMBL" id="KAJ2903411.1"/>
    </source>
</evidence>
<dbReference type="GO" id="GO:0016020">
    <property type="term" value="C:membrane"/>
    <property type="evidence" value="ECO:0007669"/>
    <property type="project" value="UniProtKB-SubCell"/>
</dbReference>
<evidence type="ECO:0000256" key="2">
    <source>
        <dbReference type="ARBA" id="ARBA00022692"/>
    </source>
</evidence>
<evidence type="ECO:0008006" key="9">
    <source>
        <dbReference type="Google" id="ProtNLM"/>
    </source>
</evidence>
<feature type="compositionally biased region" description="Gly residues" evidence="5">
    <location>
        <begin position="45"/>
        <end position="55"/>
    </location>
</feature>
<comment type="caution">
    <text evidence="7">The sequence shown here is derived from an EMBL/GenBank/DDBJ whole genome shotgun (WGS) entry which is preliminary data.</text>
</comment>
<feature type="transmembrane region" description="Helical" evidence="6">
    <location>
        <begin position="263"/>
        <end position="289"/>
    </location>
</feature>
<dbReference type="InterPro" id="IPR030185">
    <property type="entry name" value="Mae1"/>
</dbReference>
<feature type="transmembrane region" description="Helical" evidence="6">
    <location>
        <begin position="161"/>
        <end position="180"/>
    </location>
</feature>
<dbReference type="GO" id="GO:0015140">
    <property type="term" value="F:malate transmembrane transporter activity"/>
    <property type="evidence" value="ECO:0007669"/>
    <property type="project" value="InterPro"/>
</dbReference>
<organism evidence="7 8">
    <name type="scientific">Zalerion maritima</name>
    <dbReference type="NCBI Taxonomy" id="339359"/>
    <lineage>
        <taxon>Eukaryota</taxon>
        <taxon>Fungi</taxon>
        <taxon>Dikarya</taxon>
        <taxon>Ascomycota</taxon>
        <taxon>Pezizomycotina</taxon>
        <taxon>Sordariomycetes</taxon>
        <taxon>Lulworthiomycetidae</taxon>
        <taxon>Lulworthiales</taxon>
        <taxon>Lulworthiaceae</taxon>
        <taxon>Zalerion</taxon>
    </lineage>
</organism>
<comment type="subcellular location">
    <subcellularLocation>
        <location evidence="1">Membrane</location>
        <topology evidence="1">Multi-pass membrane protein</topology>
    </subcellularLocation>
</comment>
<feature type="transmembrane region" description="Helical" evidence="6">
    <location>
        <begin position="382"/>
        <end position="403"/>
    </location>
</feature>
<feature type="transmembrane region" description="Helical" evidence="6">
    <location>
        <begin position="200"/>
        <end position="221"/>
    </location>
</feature>
<sequence>MTVDTRSPDAQLNPRQKKASRDGGSRNLRRASSSSHTTSRASIGGYEGRGAGHGRAGAGHHVLEVLPGPIDEIAHKHGRLPFRQRVLRVTWGWFPCTMSTGALASLLSQQPFTFTGLETIGKVVYILDVVLFTIFTFLMVCRFSLKPRALTTSLHHPSESFFFGAFWVSVALVLYGMQVYGVPAVGGKGSWLAKALRVLFWMYMGCASLTAVFQYHVIFHVEKLMISDAMPAWILPAYPFLVTGVLAAAIAKTQPEQSAKQMIVAGIAGQGLGWMLALFIYMVFLTRLINSNMPPASTRPGMYVSVGPAAYTCAGLISLGKRGKSVLPDNFLGEMAIPIGDLWYGMAVAAAIFLWLLAAWFSMLSTASIILGSKQMGFSLQWWAFVFPNAGLAIATIQIGNVLDSDGIRGVGTGITIILIPLWIMCAVLHVRALWRHDILAPGKDEGVDDVNNKHDIKRQEEINEKQGVVV</sequence>
<feature type="transmembrane region" description="Helical" evidence="6">
    <location>
        <begin position="233"/>
        <end position="251"/>
    </location>
</feature>
<evidence type="ECO:0000256" key="4">
    <source>
        <dbReference type="ARBA" id="ARBA00023136"/>
    </source>
</evidence>
<dbReference type="Proteomes" id="UP001201980">
    <property type="component" value="Unassembled WGS sequence"/>
</dbReference>
<dbReference type="PANTHER" id="PTHR31162:SF0">
    <property type="entry name" value="MALIC ACID TRANSPORT PROTEIN"/>
    <property type="match status" value="1"/>
</dbReference>
<evidence type="ECO:0000256" key="1">
    <source>
        <dbReference type="ARBA" id="ARBA00004141"/>
    </source>
</evidence>
<gene>
    <name evidence="7" type="ORF">MKZ38_009988</name>
</gene>
<dbReference type="PANTHER" id="PTHR31162">
    <property type="entry name" value="MALIC ACID TRANSPORT PROTEIN-RELATED"/>
    <property type="match status" value="1"/>
</dbReference>
<evidence type="ECO:0000256" key="3">
    <source>
        <dbReference type="ARBA" id="ARBA00022989"/>
    </source>
</evidence>
<keyword evidence="3 6" id="KW-1133">Transmembrane helix</keyword>
<dbReference type="Gene3D" id="1.50.10.150">
    <property type="entry name" value="Voltage-dependent anion channel"/>
    <property type="match status" value="1"/>
</dbReference>
<feature type="compositionally biased region" description="Polar residues" evidence="5">
    <location>
        <begin position="1"/>
        <end position="14"/>
    </location>
</feature>
<keyword evidence="2 6" id="KW-0812">Transmembrane</keyword>
<protein>
    <recommendedName>
        <fullName evidence="9">Malic acid transport protein</fullName>
    </recommendedName>
</protein>
<dbReference type="AlphaFoldDB" id="A0AAD5RSS9"/>
<keyword evidence="4 6" id="KW-0472">Membrane</keyword>
<dbReference type="CDD" id="cd09317">
    <property type="entry name" value="TDT_Mae1_like"/>
    <property type="match status" value="1"/>
</dbReference>
<feature type="transmembrane region" description="Helical" evidence="6">
    <location>
        <begin position="415"/>
        <end position="435"/>
    </location>
</feature>
<dbReference type="Pfam" id="PF03595">
    <property type="entry name" value="SLAC1"/>
    <property type="match status" value="1"/>
</dbReference>
<feature type="compositionally biased region" description="Low complexity" evidence="5">
    <location>
        <begin position="30"/>
        <end position="44"/>
    </location>
</feature>
<keyword evidence="8" id="KW-1185">Reference proteome</keyword>
<evidence type="ECO:0000256" key="6">
    <source>
        <dbReference type="SAM" id="Phobius"/>
    </source>
</evidence>
<feature type="region of interest" description="Disordered" evidence="5">
    <location>
        <begin position="1"/>
        <end position="55"/>
    </location>
</feature>
<evidence type="ECO:0000256" key="5">
    <source>
        <dbReference type="SAM" id="MobiDB-lite"/>
    </source>
</evidence>
<dbReference type="InterPro" id="IPR004695">
    <property type="entry name" value="SLAC1/Mae1/Ssu1/TehA"/>
</dbReference>
<feature type="transmembrane region" description="Helical" evidence="6">
    <location>
        <begin position="119"/>
        <end position="140"/>
    </location>
</feature>
<dbReference type="InterPro" id="IPR038665">
    <property type="entry name" value="Voltage-dep_anion_channel_sf"/>
</dbReference>
<reference evidence="7" key="1">
    <citation type="submission" date="2022-07" db="EMBL/GenBank/DDBJ databases">
        <title>Draft genome sequence of Zalerion maritima ATCC 34329, a (micro)plastics degrading marine fungus.</title>
        <authorList>
            <person name="Paco A."/>
            <person name="Goncalves M.F.M."/>
            <person name="Rocha-Santos T.A.P."/>
            <person name="Alves A."/>
        </authorList>
    </citation>
    <scope>NUCLEOTIDE SEQUENCE</scope>
    <source>
        <strain evidence="7">ATCC 34329</strain>
    </source>
</reference>
<dbReference type="EMBL" id="JAKWBI020000082">
    <property type="protein sequence ID" value="KAJ2903411.1"/>
    <property type="molecule type" value="Genomic_DNA"/>
</dbReference>
<proteinExistence type="predicted"/>
<accession>A0AAD5RSS9</accession>